<organism evidence="1 2">
    <name type="scientific">Rhodococcus koreensis</name>
    <dbReference type="NCBI Taxonomy" id="99653"/>
    <lineage>
        <taxon>Bacteria</taxon>
        <taxon>Bacillati</taxon>
        <taxon>Actinomycetota</taxon>
        <taxon>Actinomycetes</taxon>
        <taxon>Mycobacteriales</taxon>
        <taxon>Nocardiaceae</taxon>
        <taxon>Rhodococcus</taxon>
    </lineage>
</organism>
<gene>
    <name evidence="1" type="ORF">SAMN04490239_0092</name>
</gene>
<accession>A0A1H4I6C6</accession>
<evidence type="ECO:0000313" key="2">
    <source>
        <dbReference type="Proteomes" id="UP000183561"/>
    </source>
</evidence>
<dbReference type="Proteomes" id="UP000183561">
    <property type="component" value="Unassembled WGS sequence"/>
</dbReference>
<protein>
    <submittedName>
        <fullName evidence="1">Uncharacterized protein</fullName>
    </submittedName>
</protein>
<sequence length="31" mass="3586">MSTYHHVVLKSVRTGEWVARINPADWGFSIK</sequence>
<dbReference type="EMBL" id="FNSV01000001">
    <property type="protein sequence ID" value="SEB29445.1"/>
    <property type="molecule type" value="Genomic_DNA"/>
</dbReference>
<keyword evidence="2" id="KW-1185">Reference proteome</keyword>
<dbReference type="AlphaFoldDB" id="A0A1H4I6C6"/>
<proteinExistence type="predicted"/>
<evidence type="ECO:0000313" key="1">
    <source>
        <dbReference type="EMBL" id="SEB29445.1"/>
    </source>
</evidence>
<name>A0A1H4I6C6_9NOCA</name>
<reference evidence="2" key="1">
    <citation type="submission" date="2016-10" db="EMBL/GenBank/DDBJ databases">
        <authorList>
            <person name="Varghese N."/>
            <person name="Submissions S."/>
        </authorList>
    </citation>
    <scope>NUCLEOTIDE SEQUENCE [LARGE SCALE GENOMIC DNA]</scope>
    <source>
        <strain evidence="2">DSM 44498</strain>
    </source>
</reference>